<dbReference type="OrthoDB" id="3631561at2"/>
<keyword evidence="1" id="KW-1133">Transmembrane helix</keyword>
<evidence type="ECO:0000313" key="3">
    <source>
        <dbReference type="Proteomes" id="UP000244248"/>
    </source>
</evidence>
<organism evidence="2 3">
    <name type="scientific">Stenotrophobium rhamnosiphilum</name>
    <dbReference type="NCBI Taxonomy" id="2029166"/>
    <lineage>
        <taxon>Bacteria</taxon>
        <taxon>Pseudomonadati</taxon>
        <taxon>Pseudomonadota</taxon>
        <taxon>Gammaproteobacteria</taxon>
        <taxon>Nevskiales</taxon>
        <taxon>Nevskiaceae</taxon>
        <taxon>Stenotrophobium</taxon>
    </lineage>
</organism>
<dbReference type="EMBL" id="QANS01000001">
    <property type="protein sequence ID" value="PTU32953.1"/>
    <property type="molecule type" value="Genomic_DNA"/>
</dbReference>
<keyword evidence="1" id="KW-0472">Membrane</keyword>
<evidence type="ECO:0000313" key="2">
    <source>
        <dbReference type="EMBL" id="PTU32953.1"/>
    </source>
</evidence>
<feature type="transmembrane region" description="Helical" evidence="1">
    <location>
        <begin position="195"/>
        <end position="211"/>
    </location>
</feature>
<dbReference type="Proteomes" id="UP000244248">
    <property type="component" value="Unassembled WGS sequence"/>
</dbReference>
<sequence length="412" mass="46896">MLSWNDIVVDFQNNWILYLSMPFIASGIGFVTKIVAINMMFHPIEFWGIKPYFGWQGIVPRKANRMTEIAVDMLTSKLLTTEEIFSRLDPDRVAAEIEKPMVAAIEEITRDIAAAYSPGLWEAAPETLKKLMVKRIQGDSPAVVSKFMAEVKANINEVFDLKAAMVASLMKDKTLLNRIFRDVGRAEFRFIRNSGLYFGFALGIVQAITWAGTHSVWVMPIFGGLTGWLTDWLALRMVFEPKEPKRFFGVFVWQGMFIKRRKQVAAEYGRLIAKEILTPENVINGILHGPLSDRLADLVQKHVQNMVDAQSGIAKPFVVFTVGSKKYQEMKRTIAQRIVERMPETLKHVEKYATDAMDIERTLSTKMQDLTAEQFEGLLRPAFQQDEWILITVGAVLGFMVGELQVFLMLHH</sequence>
<evidence type="ECO:0000256" key="1">
    <source>
        <dbReference type="SAM" id="Phobius"/>
    </source>
</evidence>
<reference evidence="2 3" key="1">
    <citation type="submission" date="2018-04" db="EMBL/GenBank/DDBJ databases">
        <title>Novel species isolated from glacier.</title>
        <authorList>
            <person name="Liu Q."/>
            <person name="Xin Y.-H."/>
        </authorList>
    </citation>
    <scope>NUCLEOTIDE SEQUENCE [LARGE SCALE GENOMIC DNA]</scope>
    <source>
        <strain evidence="2 3">GT1R17</strain>
    </source>
</reference>
<dbReference type="PANTHER" id="PTHR35791">
    <property type="entry name" value="UPF0754 MEMBRANE PROTEIN YHEB"/>
    <property type="match status" value="1"/>
</dbReference>
<gene>
    <name evidence="2" type="ORF">CJD38_02240</name>
</gene>
<keyword evidence="3" id="KW-1185">Reference proteome</keyword>
<name>A0A2T5MK49_9GAMM</name>
<feature type="transmembrane region" description="Helical" evidence="1">
    <location>
        <begin position="15"/>
        <end position="36"/>
    </location>
</feature>
<feature type="transmembrane region" description="Helical" evidence="1">
    <location>
        <begin position="217"/>
        <end position="239"/>
    </location>
</feature>
<feature type="transmembrane region" description="Helical" evidence="1">
    <location>
        <begin position="388"/>
        <end position="410"/>
    </location>
</feature>
<dbReference type="AlphaFoldDB" id="A0A2T5MK49"/>
<proteinExistence type="predicted"/>
<dbReference type="RefSeq" id="WP_107938661.1">
    <property type="nucleotide sequence ID" value="NZ_QANS01000001.1"/>
</dbReference>
<protein>
    <submittedName>
        <fullName evidence="2">DUF445 domain-containing protein</fullName>
    </submittedName>
</protein>
<dbReference type="PANTHER" id="PTHR35791:SF1">
    <property type="entry name" value="UPF0754 MEMBRANE PROTEIN YHEB"/>
    <property type="match status" value="1"/>
</dbReference>
<comment type="caution">
    <text evidence="2">The sequence shown here is derived from an EMBL/GenBank/DDBJ whole genome shotgun (WGS) entry which is preliminary data.</text>
</comment>
<accession>A0A2T5MK49</accession>
<keyword evidence="1" id="KW-0812">Transmembrane</keyword>